<evidence type="ECO:0008006" key="4">
    <source>
        <dbReference type="Google" id="ProtNLM"/>
    </source>
</evidence>
<name>A0A2T2ZWJ4_9PEZI</name>
<dbReference type="AlphaFoldDB" id="A0A2T2ZWJ4"/>
<evidence type="ECO:0000256" key="1">
    <source>
        <dbReference type="SAM" id="SignalP"/>
    </source>
</evidence>
<dbReference type="Proteomes" id="UP000241462">
    <property type="component" value="Unassembled WGS sequence"/>
</dbReference>
<evidence type="ECO:0000313" key="3">
    <source>
        <dbReference type="Proteomes" id="UP000241462"/>
    </source>
</evidence>
<keyword evidence="1" id="KW-0732">Signal</keyword>
<keyword evidence="3" id="KW-1185">Reference proteome</keyword>
<dbReference type="InParanoid" id="A0A2T2ZWJ4"/>
<organism evidence="2 3">
    <name type="scientific">Coniella lustricola</name>
    <dbReference type="NCBI Taxonomy" id="2025994"/>
    <lineage>
        <taxon>Eukaryota</taxon>
        <taxon>Fungi</taxon>
        <taxon>Dikarya</taxon>
        <taxon>Ascomycota</taxon>
        <taxon>Pezizomycotina</taxon>
        <taxon>Sordariomycetes</taxon>
        <taxon>Sordariomycetidae</taxon>
        <taxon>Diaporthales</taxon>
        <taxon>Schizoparmaceae</taxon>
        <taxon>Coniella</taxon>
    </lineage>
</organism>
<reference evidence="2 3" key="1">
    <citation type="journal article" date="2018" name="Mycol. Prog.">
        <title>Coniella lustricola, a new species from submerged detritus.</title>
        <authorList>
            <person name="Raudabaugh D.B."/>
            <person name="Iturriaga T."/>
            <person name="Carver A."/>
            <person name="Mondo S."/>
            <person name="Pangilinan J."/>
            <person name="Lipzen A."/>
            <person name="He G."/>
            <person name="Amirebrahimi M."/>
            <person name="Grigoriev I.V."/>
            <person name="Miller A.N."/>
        </authorList>
    </citation>
    <scope>NUCLEOTIDE SEQUENCE [LARGE SCALE GENOMIC DNA]</scope>
    <source>
        <strain evidence="2 3">B22-T-1</strain>
    </source>
</reference>
<evidence type="ECO:0000313" key="2">
    <source>
        <dbReference type="EMBL" id="PSR78444.1"/>
    </source>
</evidence>
<gene>
    <name evidence="2" type="ORF">BD289DRAFT_122201</name>
</gene>
<feature type="chain" id="PRO_5015395060" description="Secreted protein" evidence="1">
    <location>
        <begin position="37"/>
        <end position="169"/>
    </location>
</feature>
<feature type="signal peptide" evidence="1">
    <location>
        <begin position="1"/>
        <end position="36"/>
    </location>
</feature>
<proteinExistence type="predicted"/>
<dbReference type="EMBL" id="KZ678606">
    <property type="protein sequence ID" value="PSR78444.1"/>
    <property type="molecule type" value="Genomic_DNA"/>
</dbReference>
<protein>
    <recommendedName>
        <fullName evidence="4">Secreted protein</fullName>
    </recommendedName>
</protein>
<accession>A0A2T2ZWJ4</accession>
<sequence length="169" mass="18528">MMRAATARVKCSVCLVKKMCLARLLVCVWLGDGSWSDRNAQRSLEGEYMHSALLHGWVDGMDGRSVASSANLQATIILGCNVSLLGQLPSRSLLKDIKQFTTVRARRPIRSFESSPSGHIGRTSFHVHVYMHGDSSPVDSQGSCLYHVLDNCVTGNRQTQSKHAGNREG</sequence>